<comment type="cofactor">
    <cofactor evidence="1">
        <name>Mg(2+)</name>
        <dbReference type="ChEBI" id="CHEBI:18420"/>
    </cofactor>
</comment>
<keyword evidence="1" id="KW-0904">Protein phosphatase</keyword>
<keyword evidence="1" id="KW-0479">Metal-binding</keyword>
<dbReference type="Proteomes" id="UP000028999">
    <property type="component" value="Unassembled WGS sequence"/>
</dbReference>
<dbReference type="Proteomes" id="UP001295469">
    <property type="component" value="Chromosome A04"/>
</dbReference>
<dbReference type="PaxDb" id="3708-A0A078GWX4"/>
<dbReference type="STRING" id="3708.A0A078GWX4"/>
<evidence type="ECO:0000313" key="2">
    <source>
        <dbReference type="EMBL" id="CAF2285169.1"/>
    </source>
</evidence>
<dbReference type="EC" id="3.1.3.16" evidence="1"/>
<keyword evidence="4" id="KW-1185">Reference proteome</keyword>
<organism evidence="3 4">
    <name type="scientific">Brassica napus</name>
    <name type="common">Rape</name>
    <dbReference type="NCBI Taxonomy" id="3708"/>
    <lineage>
        <taxon>Eukaryota</taxon>
        <taxon>Viridiplantae</taxon>
        <taxon>Streptophyta</taxon>
        <taxon>Embryophyta</taxon>
        <taxon>Tracheophyta</taxon>
        <taxon>Spermatophyta</taxon>
        <taxon>Magnoliopsida</taxon>
        <taxon>eudicotyledons</taxon>
        <taxon>Gunneridae</taxon>
        <taxon>Pentapetalae</taxon>
        <taxon>rosids</taxon>
        <taxon>malvids</taxon>
        <taxon>Brassicales</taxon>
        <taxon>Brassicaceae</taxon>
        <taxon>Brassiceae</taxon>
        <taxon>Brassica</taxon>
    </lineage>
</organism>
<comment type="catalytic activity">
    <reaction evidence="1">
        <text>O-phospho-L-threonyl-[protein] + H2O = L-threonyl-[protein] + phosphate</text>
        <dbReference type="Rhea" id="RHEA:47004"/>
        <dbReference type="Rhea" id="RHEA-COMP:11060"/>
        <dbReference type="Rhea" id="RHEA-COMP:11605"/>
        <dbReference type="ChEBI" id="CHEBI:15377"/>
        <dbReference type="ChEBI" id="CHEBI:30013"/>
        <dbReference type="ChEBI" id="CHEBI:43474"/>
        <dbReference type="ChEBI" id="CHEBI:61977"/>
        <dbReference type="EC" id="3.1.3.16"/>
    </reaction>
</comment>
<reference evidence="3" key="2">
    <citation type="submission" date="2014-06" db="EMBL/GenBank/DDBJ databases">
        <authorList>
            <person name="Genoscope - CEA"/>
        </authorList>
    </citation>
    <scope>NUCLEOTIDE SEQUENCE</scope>
</reference>
<dbReference type="PANTHER" id="PTHR12320:SF60">
    <property type="entry name" value="PROTEIN PHOSPHATASE 2C 26-RELATED"/>
    <property type="match status" value="1"/>
</dbReference>
<keyword evidence="1" id="KW-0464">Manganese</keyword>
<gene>
    <name evidence="3" type="primary">BnaA04g17350D</name>
    <name evidence="2" type="ORF">DARMORV10_A04P22950.1</name>
    <name evidence="3" type="ORF">GSBRNA2T00043469001</name>
</gene>
<dbReference type="GO" id="GO:0046872">
    <property type="term" value="F:metal ion binding"/>
    <property type="evidence" value="ECO:0007669"/>
    <property type="project" value="UniProtKB-UniRule"/>
</dbReference>
<comment type="cofactor">
    <cofactor evidence="1">
        <name>Mn(2+)</name>
        <dbReference type="ChEBI" id="CHEBI:29035"/>
    </cofactor>
</comment>
<evidence type="ECO:0000256" key="1">
    <source>
        <dbReference type="RuleBase" id="RU366020"/>
    </source>
</evidence>
<dbReference type="Gramene" id="CDY29692">
    <property type="protein sequence ID" value="CDY29692"/>
    <property type="gene ID" value="GSBRNA2T00043469001"/>
</dbReference>
<keyword evidence="1" id="KW-0378">Hydrolase</keyword>
<protein>
    <recommendedName>
        <fullName evidence="1">Protein phosphatase</fullName>
        <ecNumber evidence="1">3.1.3.16</ecNumber>
    </recommendedName>
</protein>
<keyword evidence="1" id="KW-0460">Magnesium</keyword>
<dbReference type="PANTHER" id="PTHR12320">
    <property type="entry name" value="PROTEIN PHOSPHATASE 2C"/>
    <property type="match status" value="1"/>
</dbReference>
<sequence length="76" mass="8369">MLEEVSVLNIGNVGDCGLKLLSDVSQIIFSTTPQEYYFDCPYQLSSQGPAQTYQDASVNIYKGDVIVMGSYGGFFR</sequence>
<dbReference type="InterPro" id="IPR039123">
    <property type="entry name" value="PPTC7"/>
</dbReference>
<accession>A0A078GWX4</accession>
<name>A0A078GWX4_BRANA</name>
<dbReference type="EMBL" id="LK032241">
    <property type="protein sequence ID" value="CDY29692.1"/>
    <property type="molecule type" value="Genomic_DNA"/>
</dbReference>
<dbReference type="EMBL" id="HG994358">
    <property type="protein sequence ID" value="CAF2285169.1"/>
    <property type="molecule type" value="Genomic_DNA"/>
</dbReference>
<comment type="similarity">
    <text evidence="1">Belongs to the PP2C family.</text>
</comment>
<proteinExistence type="inferred from homology"/>
<reference evidence="3 4" key="1">
    <citation type="journal article" date="2014" name="Science">
        <title>Plant genetics. Early allopolyploid evolution in the post-Neolithic Brassica napus oilseed genome.</title>
        <authorList>
            <person name="Chalhoub B."/>
            <person name="Denoeud F."/>
            <person name="Liu S."/>
            <person name="Parkin I.A."/>
            <person name="Tang H."/>
            <person name="Wang X."/>
            <person name="Chiquet J."/>
            <person name="Belcram H."/>
            <person name="Tong C."/>
            <person name="Samans B."/>
            <person name="Correa M."/>
            <person name="Da Silva C."/>
            <person name="Just J."/>
            <person name="Falentin C."/>
            <person name="Koh C.S."/>
            <person name="Le Clainche I."/>
            <person name="Bernard M."/>
            <person name="Bento P."/>
            <person name="Noel B."/>
            <person name="Labadie K."/>
            <person name="Alberti A."/>
            <person name="Charles M."/>
            <person name="Arnaud D."/>
            <person name="Guo H."/>
            <person name="Daviaud C."/>
            <person name="Alamery S."/>
            <person name="Jabbari K."/>
            <person name="Zhao M."/>
            <person name="Edger P.P."/>
            <person name="Chelaifa H."/>
            <person name="Tack D."/>
            <person name="Lassalle G."/>
            <person name="Mestiri I."/>
            <person name="Schnel N."/>
            <person name="Le Paslier M.C."/>
            <person name="Fan G."/>
            <person name="Renault V."/>
            <person name="Bayer P.E."/>
            <person name="Golicz A.A."/>
            <person name="Manoli S."/>
            <person name="Lee T.H."/>
            <person name="Thi V.H."/>
            <person name="Chalabi S."/>
            <person name="Hu Q."/>
            <person name="Fan C."/>
            <person name="Tollenaere R."/>
            <person name="Lu Y."/>
            <person name="Battail C."/>
            <person name="Shen J."/>
            <person name="Sidebottom C.H."/>
            <person name="Wang X."/>
            <person name="Canaguier A."/>
            <person name="Chauveau A."/>
            <person name="Berard A."/>
            <person name="Deniot G."/>
            <person name="Guan M."/>
            <person name="Liu Z."/>
            <person name="Sun F."/>
            <person name="Lim Y.P."/>
            <person name="Lyons E."/>
            <person name="Town C.D."/>
            <person name="Bancroft I."/>
            <person name="Wang X."/>
            <person name="Meng J."/>
            <person name="Ma J."/>
            <person name="Pires J.C."/>
            <person name="King G.J."/>
            <person name="Brunel D."/>
            <person name="Delourme R."/>
            <person name="Renard M."/>
            <person name="Aury J.M."/>
            <person name="Adams K.L."/>
            <person name="Batley J."/>
            <person name="Snowdon R.J."/>
            <person name="Tost J."/>
            <person name="Edwards D."/>
            <person name="Zhou Y."/>
            <person name="Hua W."/>
            <person name="Sharpe A.G."/>
            <person name="Paterson A.H."/>
            <person name="Guan C."/>
            <person name="Wincker P."/>
        </authorList>
    </citation>
    <scope>NUCLEOTIDE SEQUENCE [LARGE SCALE GENOMIC DNA]</scope>
    <source>
        <strain evidence="4">cv. Darmor-bzh</strain>
    </source>
</reference>
<dbReference type="GO" id="GO:0004722">
    <property type="term" value="F:protein serine/threonine phosphatase activity"/>
    <property type="evidence" value="ECO:0007669"/>
    <property type="project" value="UniProtKB-EC"/>
</dbReference>
<comment type="catalytic activity">
    <reaction evidence="1">
        <text>O-phospho-L-seryl-[protein] + H2O = L-seryl-[protein] + phosphate</text>
        <dbReference type="Rhea" id="RHEA:20629"/>
        <dbReference type="Rhea" id="RHEA-COMP:9863"/>
        <dbReference type="Rhea" id="RHEA-COMP:11604"/>
        <dbReference type="ChEBI" id="CHEBI:15377"/>
        <dbReference type="ChEBI" id="CHEBI:29999"/>
        <dbReference type="ChEBI" id="CHEBI:43474"/>
        <dbReference type="ChEBI" id="CHEBI:83421"/>
        <dbReference type="EC" id="3.1.3.16"/>
    </reaction>
</comment>
<dbReference type="AlphaFoldDB" id="A0A078GWX4"/>
<reference evidence="2" key="3">
    <citation type="submission" date="2021-01" db="EMBL/GenBank/DDBJ databases">
        <authorList>
            <consortium name="Genoscope - CEA"/>
            <person name="William W."/>
        </authorList>
    </citation>
    <scope>NUCLEOTIDE SEQUENCE</scope>
</reference>
<evidence type="ECO:0000313" key="4">
    <source>
        <dbReference type="Proteomes" id="UP000028999"/>
    </source>
</evidence>
<evidence type="ECO:0000313" key="3">
    <source>
        <dbReference type="EMBL" id="CDY29692.1"/>
    </source>
</evidence>